<dbReference type="AlphaFoldDB" id="A0AAD7WE18"/>
<dbReference type="InterPro" id="IPR036179">
    <property type="entry name" value="Ig-like_dom_sf"/>
</dbReference>
<sequence>MKPVNIRSVSFYSGLWFLWSAKLSDSCDTTIKMLRDERHVGMGLNFTLTCEFICVRQFYILRWYRGTQIVSSVSTSQANYTFPLHVTHAGPNDSGEYYCRTEPPVTDSNTVFIRVLDLFVNVSSTALEVLEGETAKLSCMASALNATLFWARGGCEENHMLSPMGR</sequence>
<gene>
    <name evidence="3" type="ORF">AAFF_G00068480</name>
</gene>
<dbReference type="InterPro" id="IPR013783">
    <property type="entry name" value="Ig-like_fold"/>
</dbReference>
<dbReference type="Proteomes" id="UP001221898">
    <property type="component" value="Unassembled WGS sequence"/>
</dbReference>
<dbReference type="SMART" id="SM00409">
    <property type="entry name" value="IG"/>
    <property type="match status" value="1"/>
</dbReference>
<keyword evidence="4" id="KW-1185">Reference proteome</keyword>
<evidence type="ECO:0000256" key="1">
    <source>
        <dbReference type="SAM" id="SignalP"/>
    </source>
</evidence>
<evidence type="ECO:0000259" key="2">
    <source>
        <dbReference type="PROSITE" id="PS50835"/>
    </source>
</evidence>
<evidence type="ECO:0000313" key="4">
    <source>
        <dbReference type="Proteomes" id="UP001221898"/>
    </source>
</evidence>
<proteinExistence type="predicted"/>
<comment type="caution">
    <text evidence="3">The sequence shown here is derived from an EMBL/GenBank/DDBJ whole genome shotgun (WGS) entry which is preliminary data.</text>
</comment>
<feature type="chain" id="PRO_5042296256" description="Ig-like domain-containing protein" evidence="1">
    <location>
        <begin position="27"/>
        <end position="166"/>
    </location>
</feature>
<dbReference type="EMBL" id="JAINUG010000140">
    <property type="protein sequence ID" value="KAJ8393165.1"/>
    <property type="molecule type" value="Genomic_DNA"/>
</dbReference>
<dbReference type="InterPro" id="IPR007110">
    <property type="entry name" value="Ig-like_dom"/>
</dbReference>
<protein>
    <recommendedName>
        <fullName evidence="2">Ig-like domain-containing protein</fullName>
    </recommendedName>
</protein>
<feature type="domain" description="Ig-like" evidence="2">
    <location>
        <begin position="29"/>
        <end position="112"/>
    </location>
</feature>
<evidence type="ECO:0000313" key="3">
    <source>
        <dbReference type="EMBL" id="KAJ8393165.1"/>
    </source>
</evidence>
<dbReference type="SUPFAM" id="SSF48726">
    <property type="entry name" value="Immunoglobulin"/>
    <property type="match status" value="2"/>
</dbReference>
<keyword evidence="1" id="KW-0732">Signal</keyword>
<dbReference type="PROSITE" id="PS50835">
    <property type="entry name" value="IG_LIKE"/>
    <property type="match status" value="1"/>
</dbReference>
<feature type="signal peptide" evidence="1">
    <location>
        <begin position="1"/>
        <end position="26"/>
    </location>
</feature>
<dbReference type="InterPro" id="IPR003599">
    <property type="entry name" value="Ig_sub"/>
</dbReference>
<name>A0AAD7WE18_9TELE</name>
<reference evidence="3" key="1">
    <citation type="journal article" date="2023" name="Science">
        <title>Genome structures resolve the early diversification of teleost fishes.</title>
        <authorList>
            <person name="Parey E."/>
            <person name="Louis A."/>
            <person name="Montfort J."/>
            <person name="Bouchez O."/>
            <person name="Roques C."/>
            <person name="Iampietro C."/>
            <person name="Lluch J."/>
            <person name="Castinel A."/>
            <person name="Donnadieu C."/>
            <person name="Desvignes T."/>
            <person name="Floi Bucao C."/>
            <person name="Jouanno E."/>
            <person name="Wen M."/>
            <person name="Mejri S."/>
            <person name="Dirks R."/>
            <person name="Jansen H."/>
            <person name="Henkel C."/>
            <person name="Chen W.J."/>
            <person name="Zahm M."/>
            <person name="Cabau C."/>
            <person name="Klopp C."/>
            <person name="Thompson A.W."/>
            <person name="Robinson-Rechavi M."/>
            <person name="Braasch I."/>
            <person name="Lecointre G."/>
            <person name="Bobe J."/>
            <person name="Postlethwait J.H."/>
            <person name="Berthelot C."/>
            <person name="Roest Crollius H."/>
            <person name="Guiguen Y."/>
        </authorList>
    </citation>
    <scope>NUCLEOTIDE SEQUENCE</scope>
    <source>
        <strain evidence="3">NC1722</strain>
    </source>
</reference>
<accession>A0AAD7WE18</accession>
<organism evidence="3 4">
    <name type="scientific">Aldrovandia affinis</name>
    <dbReference type="NCBI Taxonomy" id="143900"/>
    <lineage>
        <taxon>Eukaryota</taxon>
        <taxon>Metazoa</taxon>
        <taxon>Chordata</taxon>
        <taxon>Craniata</taxon>
        <taxon>Vertebrata</taxon>
        <taxon>Euteleostomi</taxon>
        <taxon>Actinopterygii</taxon>
        <taxon>Neopterygii</taxon>
        <taxon>Teleostei</taxon>
        <taxon>Notacanthiformes</taxon>
        <taxon>Halosauridae</taxon>
        <taxon>Aldrovandia</taxon>
    </lineage>
</organism>
<dbReference type="Gene3D" id="2.60.40.10">
    <property type="entry name" value="Immunoglobulins"/>
    <property type="match status" value="1"/>
</dbReference>